<sequence length="299" mass="33646">MKPVDKSQTGRSFPVTSEYMRLNKRPGSCGRSILVRNDRDLKRPAGFFAVTERIAFLYCIRKLSSTRSTSKKDVGENELIEDFSIRTKFSACPLKCPCPKTVSKYRQPRPITHSWKDFAAKFVRFSVSKPVATPSWLHTFLNAGIWYVGGCLINGFARNNRSCCAFQLSTLHLVLSLTADQPGIYFYNFANCQLSVALLWCPVAMLHEGSTETRRMTNDQRLHRKDRDTQVCSEPQACRLEVPALTTELTLAQKSRIFYGNYATECEVARPAHGTQHQFAVANSFGFPLNSPTSSSSFG</sequence>
<organism evidence="1 2">
    <name type="scientific">Clonorchis sinensis</name>
    <name type="common">Chinese liver fluke</name>
    <dbReference type="NCBI Taxonomy" id="79923"/>
    <lineage>
        <taxon>Eukaryota</taxon>
        <taxon>Metazoa</taxon>
        <taxon>Spiralia</taxon>
        <taxon>Lophotrochozoa</taxon>
        <taxon>Platyhelminthes</taxon>
        <taxon>Trematoda</taxon>
        <taxon>Digenea</taxon>
        <taxon>Opisthorchiida</taxon>
        <taxon>Opisthorchiata</taxon>
        <taxon>Opisthorchiidae</taxon>
        <taxon>Clonorchis</taxon>
    </lineage>
</organism>
<reference key="2">
    <citation type="submission" date="2011-10" db="EMBL/GenBank/DDBJ databases">
        <title>The genome and transcriptome sequence of Clonorchis sinensis provide insights into the carcinogenic liver fluke.</title>
        <authorList>
            <person name="Wang X."/>
            <person name="Huang Y."/>
            <person name="Chen W."/>
            <person name="Liu H."/>
            <person name="Guo L."/>
            <person name="Chen Y."/>
            <person name="Luo F."/>
            <person name="Zhou W."/>
            <person name="Sun J."/>
            <person name="Mao Q."/>
            <person name="Liang P."/>
            <person name="Zhou C."/>
            <person name="Tian Y."/>
            <person name="Men J."/>
            <person name="Lv X."/>
            <person name="Huang L."/>
            <person name="Zhou J."/>
            <person name="Hu Y."/>
            <person name="Li R."/>
            <person name="Zhang F."/>
            <person name="Lei H."/>
            <person name="Li X."/>
            <person name="Hu X."/>
            <person name="Liang C."/>
            <person name="Xu J."/>
            <person name="Wu Z."/>
            <person name="Yu X."/>
        </authorList>
    </citation>
    <scope>NUCLEOTIDE SEQUENCE</scope>
    <source>
        <strain>Henan</strain>
    </source>
</reference>
<proteinExistence type="predicted"/>
<reference evidence="1" key="1">
    <citation type="journal article" date="2011" name="Genome Biol.">
        <title>The draft genome of the carcinogenic human liver fluke Clonorchis sinensis.</title>
        <authorList>
            <person name="Wang X."/>
            <person name="Chen W."/>
            <person name="Huang Y."/>
            <person name="Sun J."/>
            <person name="Men J."/>
            <person name="Liu H."/>
            <person name="Luo F."/>
            <person name="Guo L."/>
            <person name="Lv X."/>
            <person name="Deng C."/>
            <person name="Zhou C."/>
            <person name="Fan Y."/>
            <person name="Li X."/>
            <person name="Huang L."/>
            <person name="Hu Y."/>
            <person name="Liang C."/>
            <person name="Hu X."/>
            <person name="Xu J."/>
            <person name="Yu X."/>
        </authorList>
    </citation>
    <scope>NUCLEOTIDE SEQUENCE [LARGE SCALE GENOMIC DNA]</scope>
    <source>
        <strain evidence="1">Henan</strain>
    </source>
</reference>
<evidence type="ECO:0000313" key="1">
    <source>
        <dbReference type="EMBL" id="GAA56874.1"/>
    </source>
</evidence>
<evidence type="ECO:0000313" key="2">
    <source>
        <dbReference type="Proteomes" id="UP000008909"/>
    </source>
</evidence>
<protein>
    <submittedName>
        <fullName evidence="1">Uncharacterized protein</fullName>
    </submittedName>
</protein>
<gene>
    <name evidence="1" type="ORF">CLF_111736</name>
</gene>
<accession>G7YV94</accession>
<keyword evidence="2" id="KW-1185">Reference proteome</keyword>
<name>G7YV94_CLOSI</name>
<dbReference type="EMBL" id="DF144426">
    <property type="protein sequence ID" value="GAA56874.1"/>
    <property type="molecule type" value="Genomic_DNA"/>
</dbReference>
<dbReference type="AlphaFoldDB" id="G7YV94"/>
<dbReference type="Proteomes" id="UP000008909">
    <property type="component" value="Unassembled WGS sequence"/>
</dbReference>